<dbReference type="PANTHER" id="PTHR30055">
    <property type="entry name" value="HTH-TYPE TRANSCRIPTIONAL REGULATOR RUTR"/>
    <property type="match status" value="1"/>
</dbReference>
<evidence type="ECO:0000256" key="1">
    <source>
        <dbReference type="ARBA" id="ARBA00023125"/>
    </source>
</evidence>
<dbReference type="Proteomes" id="UP000664779">
    <property type="component" value="Unassembled WGS sequence"/>
</dbReference>
<gene>
    <name evidence="4" type="ORF">J0X15_10295</name>
</gene>
<dbReference type="GO" id="GO:0000976">
    <property type="term" value="F:transcription cis-regulatory region binding"/>
    <property type="evidence" value="ECO:0007669"/>
    <property type="project" value="TreeGrafter"/>
</dbReference>
<evidence type="ECO:0000259" key="3">
    <source>
        <dbReference type="PROSITE" id="PS50977"/>
    </source>
</evidence>
<dbReference type="InterPro" id="IPR001647">
    <property type="entry name" value="HTH_TetR"/>
</dbReference>
<dbReference type="GO" id="GO:0003700">
    <property type="term" value="F:DNA-binding transcription factor activity"/>
    <property type="evidence" value="ECO:0007669"/>
    <property type="project" value="TreeGrafter"/>
</dbReference>
<feature type="DNA-binding region" description="H-T-H motif" evidence="2">
    <location>
        <begin position="60"/>
        <end position="79"/>
    </location>
</feature>
<dbReference type="EMBL" id="JAFLNF010000004">
    <property type="protein sequence ID" value="MBO0345609.1"/>
    <property type="molecule type" value="Genomic_DNA"/>
</dbReference>
<name>A0A939J978_9HYPH</name>
<dbReference type="PROSITE" id="PS50977">
    <property type="entry name" value="HTH_TETR_2"/>
    <property type="match status" value="1"/>
</dbReference>
<keyword evidence="1 2" id="KW-0238">DNA-binding</keyword>
<evidence type="ECO:0000313" key="4">
    <source>
        <dbReference type="EMBL" id="MBO0345609.1"/>
    </source>
</evidence>
<keyword evidence="5" id="KW-1185">Reference proteome</keyword>
<feature type="domain" description="HTH tetR-type" evidence="3">
    <location>
        <begin position="37"/>
        <end position="97"/>
    </location>
</feature>
<organism evidence="4 5">
    <name type="scientific">Roseibium limicola</name>
    <dbReference type="NCBI Taxonomy" id="2816037"/>
    <lineage>
        <taxon>Bacteria</taxon>
        <taxon>Pseudomonadati</taxon>
        <taxon>Pseudomonadota</taxon>
        <taxon>Alphaproteobacteria</taxon>
        <taxon>Hyphomicrobiales</taxon>
        <taxon>Stappiaceae</taxon>
        <taxon>Roseibium</taxon>
    </lineage>
</organism>
<dbReference type="Pfam" id="PF00440">
    <property type="entry name" value="TetR_N"/>
    <property type="match status" value="1"/>
</dbReference>
<protein>
    <submittedName>
        <fullName evidence="4">TetR/AcrR family transcriptional regulator</fullName>
    </submittedName>
</protein>
<dbReference type="InterPro" id="IPR009057">
    <property type="entry name" value="Homeodomain-like_sf"/>
</dbReference>
<sequence length="232" mass="26053">MKPSSHALEKGSKPGTLKLERTSLCRPRGRQKVHETETLKSQVIEIAFQTFQKHSYKGTTMSLIATNCGISKRTLYELFPSKTDLFAELAMLHRSNIVQLSGDYDNLPLEQALLEIFRVERCDEEHRQQSAEMRLFYVEAVANPELGEILKKFCGADLHNLLTGWVIGQVERGRISSPSPPDTAKYLMDVLIGAQIFRAKDPASIPGVSDLRTYMRNAVAMLVHGLAPREDP</sequence>
<dbReference type="AlphaFoldDB" id="A0A939J978"/>
<comment type="caution">
    <text evidence="4">The sequence shown here is derived from an EMBL/GenBank/DDBJ whole genome shotgun (WGS) entry which is preliminary data.</text>
</comment>
<reference evidence="4" key="1">
    <citation type="submission" date="2021-03" db="EMBL/GenBank/DDBJ databases">
        <title>Roseibium sp. CAU 1637 isolated from Incheon.</title>
        <authorList>
            <person name="Kim W."/>
        </authorList>
    </citation>
    <scope>NUCLEOTIDE SEQUENCE</scope>
    <source>
        <strain evidence="4">CAU 1637</strain>
    </source>
</reference>
<evidence type="ECO:0000313" key="5">
    <source>
        <dbReference type="Proteomes" id="UP000664779"/>
    </source>
</evidence>
<dbReference type="InterPro" id="IPR050109">
    <property type="entry name" value="HTH-type_TetR-like_transc_reg"/>
</dbReference>
<evidence type="ECO:0000256" key="2">
    <source>
        <dbReference type="PROSITE-ProRule" id="PRU00335"/>
    </source>
</evidence>
<dbReference type="PANTHER" id="PTHR30055:SF146">
    <property type="entry name" value="HTH-TYPE TRANSCRIPTIONAL DUAL REGULATOR CECR"/>
    <property type="match status" value="1"/>
</dbReference>
<proteinExistence type="predicted"/>
<dbReference type="RefSeq" id="WP_206940400.1">
    <property type="nucleotide sequence ID" value="NZ_JAFLNF010000004.1"/>
</dbReference>
<dbReference type="Gene3D" id="1.10.357.10">
    <property type="entry name" value="Tetracycline Repressor, domain 2"/>
    <property type="match status" value="1"/>
</dbReference>
<accession>A0A939J978</accession>
<dbReference type="SUPFAM" id="SSF46689">
    <property type="entry name" value="Homeodomain-like"/>
    <property type="match status" value="1"/>
</dbReference>